<dbReference type="GeneID" id="25307618"/>
<dbReference type="InterPro" id="IPR036188">
    <property type="entry name" value="FAD/NAD-bd_sf"/>
</dbReference>
<evidence type="ECO:0000256" key="4">
    <source>
        <dbReference type="ARBA" id="ARBA00022827"/>
    </source>
</evidence>
<evidence type="ECO:0000256" key="5">
    <source>
        <dbReference type="ARBA" id="ARBA00022857"/>
    </source>
</evidence>
<dbReference type="VEuPathDB" id="FungiDB:Z517_08128"/>
<keyword evidence="9" id="KW-1185">Reference proteome</keyword>
<dbReference type="RefSeq" id="XP_013282101.1">
    <property type="nucleotide sequence ID" value="XM_013426647.1"/>
</dbReference>
<dbReference type="EMBL" id="KN846973">
    <property type="protein sequence ID" value="KIW78293.1"/>
    <property type="molecule type" value="Genomic_DNA"/>
</dbReference>
<evidence type="ECO:0000313" key="9">
    <source>
        <dbReference type="Proteomes" id="UP000053029"/>
    </source>
</evidence>
<dbReference type="Proteomes" id="UP000053029">
    <property type="component" value="Unassembled WGS sequence"/>
</dbReference>
<name>A0A0D2GC93_9EURO</name>
<dbReference type="GO" id="GO:0004497">
    <property type="term" value="F:monooxygenase activity"/>
    <property type="evidence" value="ECO:0007669"/>
    <property type="project" value="UniProtKB-KW"/>
</dbReference>
<dbReference type="SUPFAM" id="SSF51905">
    <property type="entry name" value="FAD/NAD(P)-binding domain"/>
    <property type="match status" value="1"/>
</dbReference>
<evidence type="ECO:0000256" key="7">
    <source>
        <dbReference type="ARBA" id="ARBA00023033"/>
    </source>
</evidence>
<dbReference type="PANTHER" id="PTHR43098:SF3">
    <property type="entry name" value="L-ORNITHINE N(5)-MONOOXYGENASE-RELATED"/>
    <property type="match status" value="1"/>
</dbReference>
<evidence type="ECO:0000256" key="2">
    <source>
        <dbReference type="ARBA" id="ARBA00010139"/>
    </source>
</evidence>
<evidence type="ECO:0008006" key="10">
    <source>
        <dbReference type="Google" id="ProtNLM"/>
    </source>
</evidence>
<dbReference type="HOGENOM" id="CLU_006937_8_0_1"/>
<dbReference type="AlphaFoldDB" id="A0A0D2GC93"/>
<comment type="similarity">
    <text evidence="2">Belongs to the FAD-binding monooxygenase family.</text>
</comment>
<reference evidence="8 9" key="1">
    <citation type="submission" date="2015-01" db="EMBL/GenBank/DDBJ databases">
        <title>The Genome Sequence of Fonsecaea pedrosoi CBS 271.37.</title>
        <authorList>
            <consortium name="The Broad Institute Genomics Platform"/>
            <person name="Cuomo C."/>
            <person name="de Hoog S."/>
            <person name="Gorbushina A."/>
            <person name="Stielow B."/>
            <person name="Teixiera M."/>
            <person name="Abouelleil A."/>
            <person name="Chapman S.B."/>
            <person name="Priest M."/>
            <person name="Young S.K."/>
            <person name="Wortman J."/>
            <person name="Nusbaum C."/>
            <person name="Birren B."/>
        </authorList>
    </citation>
    <scope>NUCLEOTIDE SEQUENCE [LARGE SCALE GENOMIC DNA]</scope>
    <source>
        <strain evidence="8 9">CBS 271.37</strain>
    </source>
</reference>
<keyword evidence="6" id="KW-0560">Oxidoreductase</keyword>
<evidence type="ECO:0000256" key="3">
    <source>
        <dbReference type="ARBA" id="ARBA00022630"/>
    </source>
</evidence>
<dbReference type="Gene3D" id="3.50.50.60">
    <property type="entry name" value="FAD/NAD(P)-binding domain"/>
    <property type="match status" value="2"/>
</dbReference>
<gene>
    <name evidence="8" type="ORF">Z517_08128</name>
</gene>
<protein>
    <recommendedName>
        <fullName evidence="10">FAD/NAD(P)-binding domain-containing protein</fullName>
    </recommendedName>
</protein>
<comment type="cofactor">
    <cofactor evidence="1">
        <name>FAD</name>
        <dbReference type="ChEBI" id="CHEBI:57692"/>
    </cofactor>
</comment>
<dbReference type="InterPro" id="IPR050775">
    <property type="entry name" value="FAD-binding_Monooxygenases"/>
</dbReference>
<accession>A0A0D2GC93</accession>
<sequence length="496" mass="56618">MTLREVNGVTNGSPADVDQDKHLHLDAVIVGAGFSGICSLHHLRKLGLKAKIFEQGNEIGGVWHWNRYPGARVDSESPLYTFHIPEPWNKFKYKERFPDAKELRRHLNYASDTLELKKDIYFHSKVIHAQFDKATGRWTVKTNAGHTATAKYLAMCVGLLHIPGTGDFKGAMYHSPNWPEGGSVKGKKEVAKEADHLDVYIRKISFCLPMHQRENREDEHLQHKAYYHSCFAVSKESRVGFPVQGPNCGVFDVTPKEPNRLAYDFWAKKTRARMTDSKKWDFMAPLEPPYYYGTSRSPLEGDYYESLDRPNVDIIDVRNQGWRFNETGITTDDGISREYDVVILAMGFDSFTGSFTHIGLKNVDPVDMKELWEDGIHTYLGMFTHGFPNMFMICAPQAPTAFTNNPTLMECQWDLLEDVVRKMQDDKFKYIEPTLEAEEDWRHKVTSATDGNPVPVENMTYMNGIDVFVVEAAEKLKDLRDIVQERQLGGNLVPPA</sequence>
<keyword evidence="7" id="KW-0503">Monooxygenase</keyword>
<keyword evidence="5" id="KW-0521">NADP</keyword>
<keyword evidence="4" id="KW-0274">FAD</keyword>
<dbReference type="PANTHER" id="PTHR43098">
    <property type="entry name" value="L-ORNITHINE N(5)-MONOOXYGENASE-RELATED"/>
    <property type="match status" value="1"/>
</dbReference>
<proteinExistence type="inferred from homology"/>
<evidence type="ECO:0000256" key="6">
    <source>
        <dbReference type="ARBA" id="ARBA00023002"/>
    </source>
</evidence>
<organism evidence="8 9">
    <name type="scientific">Fonsecaea pedrosoi CBS 271.37</name>
    <dbReference type="NCBI Taxonomy" id="1442368"/>
    <lineage>
        <taxon>Eukaryota</taxon>
        <taxon>Fungi</taxon>
        <taxon>Dikarya</taxon>
        <taxon>Ascomycota</taxon>
        <taxon>Pezizomycotina</taxon>
        <taxon>Eurotiomycetes</taxon>
        <taxon>Chaetothyriomycetidae</taxon>
        <taxon>Chaetothyriales</taxon>
        <taxon>Herpotrichiellaceae</taxon>
        <taxon>Fonsecaea</taxon>
    </lineage>
</organism>
<evidence type="ECO:0000256" key="1">
    <source>
        <dbReference type="ARBA" id="ARBA00001974"/>
    </source>
</evidence>
<keyword evidence="3" id="KW-0285">Flavoprotein</keyword>
<evidence type="ECO:0000313" key="8">
    <source>
        <dbReference type="EMBL" id="KIW78293.1"/>
    </source>
</evidence>
<dbReference type="Pfam" id="PF13450">
    <property type="entry name" value="NAD_binding_8"/>
    <property type="match status" value="1"/>
</dbReference>